<organism evidence="7 8">
    <name type="scientific">Symbiodinium necroappetens</name>
    <dbReference type="NCBI Taxonomy" id="1628268"/>
    <lineage>
        <taxon>Eukaryota</taxon>
        <taxon>Sar</taxon>
        <taxon>Alveolata</taxon>
        <taxon>Dinophyceae</taxon>
        <taxon>Suessiales</taxon>
        <taxon>Symbiodiniaceae</taxon>
        <taxon>Symbiodinium</taxon>
    </lineage>
</organism>
<evidence type="ECO:0000313" key="8">
    <source>
        <dbReference type="Proteomes" id="UP000601435"/>
    </source>
</evidence>
<evidence type="ECO:0000259" key="6">
    <source>
        <dbReference type="PROSITE" id="PS50206"/>
    </source>
</evidence>
<dbReference type="GO" id="GO:0071949">
    <property type="term" value="F:FAD binding"/>
    <property type="evidence" value="ECO:0007669"/>
    <property type="project" value="InterPro"/>
</dbReference>
<dbReference type="PRINTS" id="PR00420">
    <property type="entry name" value="RNGMNOXGNASE"/>
</dbReference>
<proteinExistence type="predicted"/>
<dbReference type="InterPro" id="IPR002938">
    <property type="entry name" value="FAD-bd"/>
</dbReference>
<keyword evidence="2" id="KW-0274">FAD</keyword>
<keyword evidence="8" id="KW-1185">Reference proteome</keyword>
<gene>
    <name evidence="7" type="primary">hpxO</name>
    <name evidence="7" type="ORF">SNEC2469_LOCUS11936</name>
</gene>
<feature type="domain" description="Rhodanese" evidence="6">
    <location>
        <begin position="18"/>
        <end position="58"/>
    </location>
</feature>
<dbReference type="SUPFAM" id="SSF51905">
    <property type="entry name" value="FAD/NAD(P)-binding domain"/>
    <property type="match status" value="1"/>
</dbReference>
<dbReference type="Proteomes" id="UP000601435">
    <property type="component" value="Unassembled WGS sequence"/>
</dbReference>
<dbReference type="PROSITE" id="PS50206">
    <property type="entry name" value="RHODANESE_3"/>
    <property type="match status" value="1"/>
</dbReference>
<keyword evidence="4" id="KW-0503">Monooxygenase</keyword>
<dbReference type="InterPro" id="IPR001763">
    <property type="entry name" value="Rhodanese-like_dom"/>
</dbReference>
<dbReference type="Gene3D" id="3.50.50.60">
    <property type="entry name" value="FAD/NAD(P)-binding domain"/>
    <property type="match status" value="1"/>
</dbReference>
<keyword evidence="1" id="KW-0285">Flavoprotein</keyword>
<keyword evidence="3" id="KW-0560">Oxidoreductase</keyword>
<feature type="coiled-coil region" evidence="5">
    <location>
        <begin position="462"/>
        <end position="519"/>
    </location>
</feature>
<evidence type="ECO:0000256" key="2">
    <source>
        <dbReference type="ARBA" id="ARBA00022827"/>
    </source>
</evidence>
<dbReference type="PANTHER" id="PTHR46972:SF1">
    <property type="entry name" value="FAD DEPENDENT OXIDOREDUCTASE DOMAIN-CONTAINING PROTEIN"/>
    <property type="match status" value="1"/>
</dbReference>
<sequence>MGVWQSVASPASGVHAEPADPDILICGAGIAGLALARKLEQLGFKSVWILEADDCLESRAQGYSLTIQQPGQKALKSLGLLDAVRSCSKFGGGGQHFVNAVEGSIIRSVGVRSGPPKRNTRCNLYVPRQTLRSLLARSLTSTKILFSARVESFQESDERVTVESSSGRKLSCALLVGCDGVNSAVRKHKLSDSLRFLGVGMINGIASSSPAFCDAGSLHLLDGTRRLFMKPFEAGAMWQLTFPAEIGQIEAIRALPKHELHALAESETSSWCSEYKAIIQETDASTLRAGALFDRDPLCCAAHVGARTAVIGDAAHPMTPFIGQGANQAMTDSIQLAESLSSCRDATGRLDASSVRVAFEPEGAFPICDPEVPQPARTRERERGQLSGYPRNLLTHYRPTITQFCMTPEQIRALRTLFETREEHLRLLAERVERSDWDVKLEQIRQALQDSNKQRTLEAERLELLSKKVEDQEQVHDDLQRELASHASGKQDAEMAAAVAGLEDQLKTLGLELQELRDHDDLGPRVADLLSQLREIAPKVIEQEKSIRLLQTSEPFQKEIRLLQEEIGTLRSSIASKSSSSTDAVSEKIKEELMKSHAELREQMAASAQVTSQLRELQETTATDLRQQVGELKTRCENAVEKVQTEWKDHLTGLEKSFKQFKAEAHSQEESLQSLQSQLAPLKADGPDEKWLQLQQDVSGELKEHRHRTEESQKELASELYRLVDQSKSEVRTELAKALKAVQGPELELQELLITARKELKGELETLQDLRSNMEAAAAEDSKVAGAQATEFRHIFEQHAAQLKSMEAQLECQKTLKEELDSAKDQVAELQSSTSALNMPSERIEATRTSLNALEHDVAGLKTKLNATPASQESVEELKVVVKGFQDRLESAALKDEVTHLSERVNALIAAQFKKSGGQRQDLEEEFENLAATLQKDEEAESVAHTRLLLRIDELCRNISKATDGGANDWASKFASLAHQVEEMQKAEKQMEVQLASFVSKLA</sequence>
<evidence type="ECO:0000313" key="7">
    <source>
        <dbReference type="EMBL" id="CAE7434799.1"/>
    </source>
</evidence>
<dbReference type="Pfam" id="PF01494">
    <property type="entry name" value="FAD_binding_3"/>
    <property type="match status" value="1"/>
</dbReference>
<evidence type="ECO:0000256" key="1">
    <source>
        <dbReference type="ARBA" id="ARBA00022630"/>
    </source>
</evidence>
<evidence type="ECO:0000256" key="5">
    <source>
        <dbReference type="SAM" id="Coils"/>
    </source>
</evidence>
<name>A0A812RE56_9DINO</name>
<dbReference type="EMBL" id="CAJNJA010018930">
    <property type="protein sequence ID" value="CAE7434799.1"/>
    <property type="molecule type" value="Genomic_DNA"/>
</dbReference>
<dbReference type="PANTHER" id="PTHR46972">
    <property type="entry name" value="MONOOXYGENASE ASQM-RELATED"/>
    <property type="match status" value="1"/>
</dbReference>
<evidence type="ECO:0000256" key="4">
    <source>
        <dbReference type="ARBA" id="ARBA00023033"/>
    </source>
</evidence>
<feature type="coiled-coil region" evidence="5">
    <location>
        <begin position="600"/>
        <end position="678"/>
    </location>
</feature>
<protein>
    <submittedName>
        <fullName evidence="7">HpxO protein</fullName>
    </submittedName>
</protein>
<dbReference type="AlphaFoldDB" id="A0A812RE56"/>
<dbReference type="GO" id="GO:0004497">
    <property type="term" value="F:monooxygenase activity"/>
    <property type="evidence" value="ECO:0007669"/>
    <property type="project" value="UniProtKB-KW"/>
</dbReference>
<keyword evidence="5" id="KW-0175">Coiled coil</keyword>
<accession>A0A812RE56</accession>
<dbReference type="OrthoDB" id="655030at2759"/>
<comment type="caution">
    <text evidence="7">The sequence shown here is derived from an EMBL/GenBank/DDBJ whole genome shotgun (WGS) entry which is preliminary data.</text>
</comment>
<feature type="coiled-coil region" evidence="5">
    <location>
        <begin position="753"/>
        <end position="833"/>
    </location>
</feature>
<dbReference type="InterPro" id="IPR036188">
    <property type="entry name" value="FAD/NAD-bd_sf"/>
</dbReference>
<reference evidence="7" key="1">
    <citation type="submission" date="2021-02" db="EMBL/GenBank/DDBJ databases">
        <authorList>
            <person name="Dougan E. K."/>
            <person name="Rhodes N."/>
            <person name="Thang M."/>
            <person name="Chan C."/>
        </authorList>
    </citation>
    <scope>NUCLEOTIDE SEQUENCE</scope>
</reference>
<evidence type="ECO:0000256" key="3">
    <source>
        <dbReference type="ARBA" id="ARBA00023002"/>
    </source>
</evidence>